<dbReference type="Gene3D" id="2.10.220.10">
    <property type="entry name" value="Hormone Receptor, Insulin-like Growth Factor Receptor 1, Chain A, domain 2"/>
    <property type="match status" value="1"/>
</dbReference>
<dbReference type="Proteomes" id="UP000001548">
    <property type="component" value="Unassembled WGS sequence"/>
</dbReference>
<dbReference type="VEuPathDB" id="GiardiaDB:GL50803_117472"/>
<evidence type="ECO:0000313" key="4">
    <source>
        <dbReference type="EMBL" id="KAE8302366.1"/>
    </source>
</evidence>
<reference evidence="4" key="2">
    <citation type="submission" date="2019-07" db="EMBL/GenBank/DDBJ databases">
        <title>New Giardia intestinalis WB genome in near-complete chromosomes.</title>
        <authorList>
            <person name="Xu F."/>
            <person name="Jex A."/>
            <person name="Svard S.G."/>
        </authorList>
    </citation>
    <scope>NUCLEOTIDE SEQUENCE</scope>
    <source>
        <strain evidence="4">WB C6</strain>
    </source>
</reference>
<comment type="caution">
    <text evidence="4">The sequence shown here is derived from an EMBL/GenBank/DDBJ whole genome shotgun (WGS) entry which is preliminary data.</text>
</comment>
<dbReference type="EMBL" id="AACB03000004">
    <property type="protein sequence ID" value="KAE8302368.1"/>
    <property type="molecule type" value="Genomic_DNA"/>
</dbReference>
<protein>
    <submittedName>
        <fullName evidence="4">VSP</fullName>
    </submittedName>
</protein>
<feature type="domain" description="BmKX" evidence="3">
    <location>
        <begin position="68"/>
        <end position="97"/>
    </location>
</feature>
<dbReference type="OMA" id="CTACTNT"/>
<sequence>MLSKLLFVSFILQLAQAVQVVEEAKAAVSAPTPCDAADPGATNCAAGKCDVTINGKTYCSKCKSGYVPVNGACTQQAQANMCTPGSGSTDGTCTACTQTQKLYKGGCYDNCPYGDGSAPNTCADAPAGCDLPNCKSCPDGTCTECNDGFVLGDDKKCVPSSANKSGLSTGAIAGIAVAAVIVVGGLVGFLCWWFLCRGKA</sequence>
<keyword evidence="6" id="KW-1185">Reference proteome</keyword>
<dbReference type="AlphaFoldDB" id="A8B8Y3"/>
<name>A8B8Y3_GIAIC</name>
<dbReference type="Pfam" id="PF03302">
    <property type="entry name" value="VSP"/>
    <property type="match status" value="1"/>
</dbReference>
<keyword evidence="1" id="KW-0472">Membrane</keyword>
<dbReference type="SUPFAM" id="SSF57184">
    <property type="entry name" value="Growth factor receptor domain"/>
    <property type="match status" value="1"/>
</dbReference>
<dbReference type="HOGENOM" id="CLU_022643_0_0_1"/>
<dbReference type="PANTHER" id="PTHR23275:SF100">
    <property type="entry name" value="EGF-LIKE DOMAIN-CONTAINING PROTEIN"/>
    <property type="match status" value="1"/>
</dbReference>
<keyword evidence="1" id="KW-1133">Transmembrane helix</keyword>
<evidence type="ECO:0000256" key="2">
    <source>
        <dbReference type="SAM" id="SignalP"/>
    </source>
</evidence>
<dbReference type="InterPro" id="IPR052798">
    <property type="entry name" value="Giardia_VSA"/>
</dbReference>
<feature type="signal peptide" evidence="2">
    <location>
        <begin position="1"/>
        <end position="17"/>
    </location>
</feature>
<dbReference type="PANTHER" id="PTHR23275">
    <property type="entry name" value="CABRIOLET.-RELATED"/>
    <property type="match status" value="1"/>
</dbReference>
<dbReference type="KEGG" id="gla:GL50803_00117473"/>
<keyword evidence="2" id="KW-0732">Signal</keyword>
<dbReference type="KEGG" id="gla:GL50803_00117472"/>
<evidence type="ECO:0000259" key="3">
    <source>
        <dbReference type="Pfam" id="PF09132"/>
    </source>
</evidence>
<dbReference type="VEuPathDB" id="GiardiaDB:GL50803_117473"/>
<organism evidence="4 6">
    <name type="scientific">Giardia intestinalis (strain ATCC 50803 / WB clone C6)</name>
    <name type="common">Giardia lamblia</name>
    <dbReference type="NCBI Taxonomy" id="184922"/>
    <lineage>
        <taxon>Eukaryota</taxon>
        <taxon>Metamonada</taxon>
        <taxon>Diplomonadida</taxon>
        <taxon>Hexamitidae</taxon>
        <taxon>Giardiinae</taxon>
        <taxon>Giardia</taxon>
    </lineage>
</organism>
<dbReference type="GeneID" id="5701638"/>
<gene>
    <name evidence="4" type="ORF">GL50803_00117472</name>
    <name evidence="5" type="ORF">GL50803_00117473</name>
</gene>
<feature type="chain" id="PRO_5010103932" evidence="2">
    <location>
        <begin position="18"/>
        <end position="200"/>
    </location>
</feature>
<proteinExistence type="predicted"/>
<evidence type="ECO:0000313" key="5">
    <source>
        <dbReference type="EMBL" id="KAE8302368.1"/>
    </source>
</evidence>
<evidence type="ECO:0000313" key="6">
    <source>
        <dbReference type="Proteomes" id="UP000001548"/>
    </source>
</evidence>
<dbReference type="InterPro" id="IPR005127">
    <property type="entry name" value="Giardia_VSP"/>
</dbReference>
<dbReference type="InterPro" id="IPR009030">
    <property type="entry name" value="Growth_fac_rcpt_cys_sf"/>
</dbReference>
<accession>A8B8Y3</accession>
<reference evidence="4 6" key="1">
    <citation type="journal article" date="2007" name="Science">
        <title>Genomic minimalism in the early diverging intestinal parasite Giardia lamblia.</title>
        <authorList>
            <person name="Morrison H.G."/>
            <person name="McArthur A.G."/>
            <person name="Gillin F.D."/>
            <person name="Aley S.B."/>
            <person name="Adam R.D."/>
            <person name="Olsen G.J."/>
            <person name="Best A.A."/>
            <person name="Cande W.Z."/>
            <person name="Chen F."/>
            <person name="Cipriano M.J."/>
            <person name="Davids B.J."/>
            <person name="Dawson S.C."/>
            <person name="Elmendorf H.G."/>
            <person name="Hehl A.B."/>
            <person name="Holder M.E."/>
            <person name="Huse S.M."/>
            <person name="Kim U.U."/>
            <person name="Lasek-Nesselquist E."/>
            <person name="Manning G."/>
            <person name="Nigam A."/>
            <person name="Nixon J.E."/>
            <person name="Palm D."/>
            <person name="Passamaneck N.E."/>
            <person name="Prabhu A."/>
            <person name="Reich C.I."/>
            <person name="Reiner D.S."/>
            <person name="Samuelson J."/>
            <person name="Svard S.G."/>
            <person name="Sogin M.L."/>
        </authorList>
    </citation>
    <scope>NUCLEOTIDE SEQUENCE [LARGE SCALE GENOMIC DNA]</scope>
    <source>
        <strain evidence="6">ATCC 50803 / WB clone C6</strain>
        <strain evidence="4">WB C6</strain>
    </source>
</reference>
<evidence type="ECO:0000256" key="1">
    <source>
        <dbReference type="SAM" id="Phobius"/>
    </source>
</evidence>
<dbReference type="EMBL" id="AACB03000004">
    <property type="protein sequence ID" value="KAE8302366.1"/>
    <property type="molecule type" value="Genomic_DNA"/>
</dbReference>
<dbReference type="RefSeq" id="XP_001708722.1">
    <property type="nucleotide sequence ID" value="XM_001708670.1"/>
</dbReference>
<dbReference type="GeneID" id="5701633"/>
<dbReference type="RefSeq" id="XP_001708717.1">
    <property type="nucleotide sequence ID" value="XM_001708665.1"/>
</dbReference>
<dbReference type="InterPro" id="IPR015215">
    <property type="entry name" value="BmKX_dom"/>
</dbReference>
<dbReference type="Pfam" id="PF09132">
    <property type="entry name" value="BmKX"/>
    <property type="match status" value="1"/>
</dbReference>
<feature type="transmembrane region" description="Helical" evidence="1">
    <location>
        <begin position="171"/>
        <end position="195"/>
    </location>
</feature>
<keyword evidence="1" id="KW-0812">Transmembrane</keyword>